<keyword evidence="1" id="KW-1133">Transmembrane helix</keyword>
<feature type="transmembrane region" description="Helical" evidence="1">
    <location>
        <begin position="21"/>
        <end position="54"/>
    </location>
</feature>
<keyword evidence="1" id="KW-0472">Membrane</keyword>
<evidence type="ECO:0000313" key="3">
    <source>
        <dbReference type="Proteomes" id="UP000743899"/>
    </source>
</evidence>
<keyword evidence="3" id="KW-1185">Reference proteome</keyword>
<name>A0ABX0A4F4_9BACI</name>
<accession>A0ABX0A4F4</accession>
<evidence type="ECO:0000313" key="2">
    <source>
        <dbReference type="EMBL" id="NCU18320.1"/>
    </source>
</evidence>
<gene>
    <name evidence="2" type="ORF">GW534_11390</name>
</gene>
<protein>
    <submittedName>
        <fullName evidence="2">Uncharacterized protein</fullName>
    </submittedName>
</protein>
<organism evidence="2 3">
    <name type="scientific">Pallidibacillus pasinlerensis</name>
    <dbReference type="NCBI Taxonomy" id="2703818"/>
    <lineage>
        <taxon>Bacteria</taxon>
        <taxon>Bacillati</taxon>
        <taxon>Bacillota</taxon>
        <taxon>Bacilli</taxon>
        <taxon>Bacillales</taxon>
        <taxon>Bacillaceae</taxon>
        <taxon>Pallidibacillus</taxon>
    </lineage>
</organism>
<comment type="caution">
    <text evidence="2">The sequence shown here is derived from an EMBL/GenBank/DDBJ whole genome shotgun (WGS) entry which is preliminary data.</text>
</comment>
<dbReference type="Proteomes" id="UP000743899">
    <property type="component" value="Unassembled WGS sequence"/>
</dbReference>
<evidence type="ECO:0000256" key="1">
    <source>
        <dbReference type="SAM" id="Phobius"/>
    </source>
</evidence>
<reference evidence="2 3" key="1">
    <citation type="submission" date="2020-01" db="EMBL/GenBank/DDBJ databases">
        <title>A novel Bacillus sp. from Pasinler.</title>
        <authorList>
            <person name="Adiguzel A."/>
            <person name="Ay H."/>
            <person name="Baltaci M.O."/>
        </authorList>
    </citation>
    <scope>NUCLEOTIDE SEQUENCE [LARGE SCALE GENOMIC DNA]</scope>
    <source>
        <strain evidence="2 3">P1</strain>
    </source>
</reference>
<dbReference type="RefSeq" id="WP_161921150.1">
    <property type="nucleotide sequence ID" value="NZ_JAACYS010000055.1"/>
</dbReference>
<dbReference type="EMBL" id="JAACYS010000055">
    <property type="protein sequence ID" value="NCU18320.1"/>
    <property type="molecule type" value="Genomic_DNA"/>
</dbReference>
<proteinExistence type="predicted"/>
<sequence>MGKLTELAWDAFTLKHVEHKNFVLSYLIFLSILLLFEIFLFLFYVFASVIFIQYSFMPNFIFFLSGVFLLLVIVATIPVILQIIKKWRKFQ</sequence>
<keyword evidence="1" id="KW-0812">Transmembrane</keyword>
<feature type="transmembrane region" description="Helical" evidence="1">
    <location>
        <begin position="60"/>
        <end position="81"/>
    </location>
</feature>